<evidence type="ECO:0000256" key="1">
    <source>
        <dbReference type="SAM" id="MobiDB-lite"/>
    </source>
</evidence>
<gene>
    <name evidence="2" type="ORF">ACCUM_2445</name>
</gene>
<feature type="compositionally biased region" description="Basic and acidic residues" evidence="1">
    <location>
        <begin position="1"/>
        <end position="15"/>
    </location>
</feature>
<keyword evidence="3" id="KW-1185">Reference proteome</keyword>
<reference evidence="2 3" key="1">
    <citation type="submission" date="2019-04" db="EMBL/GenBank/DDBJ databases">
        <title>A novel phosphate-accumulating bacterium identified in bioreactor for phosphate removal from wastewater.</title>
        <authorList>
            <person name="Kotlyarov R.Y."/>
            <person name="Beletsky A.V."/>
            <person name="Kallistova A.Y."/>
            <person name="Dorofeev A.G."/>
            <person name="Nikolaev Y.Y."/>
            <person name="Pimenov N.V."/>
            <person name="Ravin N.V."/>
            <person name="Mardanov A.V."/>
        </authorList>
    </citation>
    <scope>NUCLEOTIDE SEQUENCE [LARGE SCALE GENOMIC DNA]</scope>
    <source>
        <strain evidence="2 3">Bin19</strain>
    </source>
</reference>
<organism evidence="2 3">
    <name type="scientific">Candidatus Accumulibacter phosphatis</name>
    <dbReference type="NCBI Taxonomy" id="327160"/>
    <lineage>
        <taxon>Bacteria</taxon>
        <taxon>Pseudomonadati</taxon>
        <taxon>Pseudomonadota</taxon>
        <taxon>Betaproteobacteria</taxon>
        <taxon>Candidatus Accumulibacter</taxon>
    </lineage>
</organism>
<feature type="compositionally biased region" description="Basic residues" evidence="1">
    <location>
        <begin position="40"/>
        <end position="50"/>
    </location>
</feature>
<dbReference type="Proteomes" id="UP000306324">
    <property type="component" value="Unassembled WGS sequence"/>
</dbReference>
<dbReference type="AlphaFoldDB" id="A0A5S4ERG6"/>
<accession>A0A5S4ERG6</accession>
<evidence type="ECO:0000313" key="3">
    <source>
        <dbReference type="Proteomes" id="UP000306324"/>
    </source>
</evidence>
<comment type="caution">
    <text evidence="2">The sequence shown here is derived from an EMBL/GenBank/DDBJ whole genome shotgun (WGS) entry which is preliminary data.</text>
</comment>
<protein>
    <submittedName>
        <fullName evidence="2">Uncharacterized protein</fullName>
    </submittedName>
</protein>
<evidence type="ECO:0000313" key="2">
    <source>
        <dbReference type="EMBL" id="TMQ77994.1"/>
    </source>
</evidence>
<name>A0A5S4ERG6_9PROT</name>
<feature type="region of interest" description="Disordered" evidence="1">
    <location>
        <begin position="1"/>
        <end position="50"/>
    </location>
</feature>
<sequence>MEERRDQVNEQRDRDDGADELGNAHIVPPSRAQPTPNAAVRKKNRRTPAR</sequence>
<proteinExistence type="predicted"/>
<dbReference type="EMBL" id="SWAD01000014">
    <property type="protein sequence ID" value="TMQ77994.1"/>
    <property type="molecule type" value="Genomic_DNA"/>
</dbReference>